<reference evidence="1" key="1">
    <citation type="submission" date="2022-10" db="EMBL/GenBank/DDBJ databases">
        <authorList>
            <person name="Chen Y."/>
            <person name="Dougan E. K."/>
            <person name="Chan C."/>
            <person name="Rhodes N."/>
            <person name="Thang M."/>
        </authorList>
    </citation>
    <scope>NUCLEOTIDE SEQUENCE</scope>
</reference>
<accession>A0A9P1G0M4</accession>
<comment type="caution">
    <text evidence="1">The sequence shown here is derived from an EMBL/GenBank/DDBJ whole genome shotgun (WGS) entry which is preliminary data.</text>
</comment>
<dbReference type="EMBL" id="CAMXCT010001848">
    <property type="protein sequence ID" value="CAI3993575.1"/>
    <property type="molecule type" value="Genomic_DNA"/>
</dbReference>
<organism evidence="1">
    <name type="scientific">Cladocopium goreaui</name>
    <dbReference type="NCBI Taxonomy" id="2562237"/>
    <lineage>
        <taxon>Eukaryota</taxon>
        <taxon>Sar</taxon>
        <taxon>Alveolata</taxon>
        <taxon>Dinophyceae</taxon>
        <taxon>Suessiales</taxon>
        <taxon>Symbiodiniaceae</taxon>
        <taxon>Cladocopium</taxon>
    </lineage>
</organism>
<keyword evidence="3" id="KW-1185">Reference proteome</keyword>
<dbReference type="AlphaFoldDB" id="A0A9P1G0M4"/>
<dbReference type="EMBL" id="CAMXCT020001848">
    <property type="protein sequence ID" value="CAL1146950.1"/>
    <property type="molecule type" value="Genomic_DNA"/>
</dbReference>
<protein>
    <submittedName>
        <fullName evidence="2">MI domain-containing protein</fullName>
    </submittedName>
</protein>
<dbReference type="EMBL" id="CAMXCT030001848">
    <property type="protein sequence ID" value="CAL4780887.1"/>
    <property type="molecule type" value="Genomic_DNA"/>
</dbReference>
<evidence type="ECO:0000313" key="2">
    <source>
        <dbReference type="EMBL" id="CAL4780887.1"/>
    </source>
</evidence>
<name>A0A9P1G0M4_9DINO</name>
<feature type="non-terminal residue" evidence="1">
    <location>
        <position position="1"/>
    </location>
</feature>
<evidence type="ECO:0000313" key="1">
    <source>
        <dbReference type="EMBL" id="CAI3993575.1"/>
    </source>
</evidence>
<gene>
    <name evidence="1" type="ORF">C1SCF055_LOCUS20309</name>
</gene>
<evidence type="ECO:0000313" key="3">
    <source>
        <dbReference type="Proteomes" id="UP001152797"/>
    </source>
</evidence>
<sequence length="98" mass="10489">MATIGQTEERFFASLARASVARCERFAVEEMLLLCSAFDKAGLVHVPLLEASAKLLRHQVSQVPGADLAKGLKSLATCCVRDLDLGKAVGEYLAEGPK</sequence>
<dbReference type="Proteomes" id="UP001152797">
    <property type="component" value="Unassembled WGS sequence"/>
</dbReference>
<proteinExistence type="predicted"/>
<reference evidence="2 3" key="2">
    <citation type="submission" date="2024-05" db="EMBL/GenBank/DDBJ databases">
        <authorList>
            <person name="Chen Y."/>
            <person name="Shah S."/>
            <person name="Dougan E. K."/>
            <person name="Thang M."/>
            <person name="Chan C."/>
        </authorList>
    </citation>
    <scope>NUCLEOTIDE SEQUENCE [LARGE SCALE GENOMIC DNA]</scope>
</reference>
<dbReference type="OrthoDB" id="187808at2759"/>